<organism evidence="1 2">
    <name type="scientific">Pseudomonas asplenii</name>
    <dbReference type="NCBI Taxonomy" id="53407"/>
    <lineage>
        <taxon>Bacteria</taxon>
        <taxon>Pseudomonadati</taxon>
        <taxon>Pseudomonadota</taxon>
        <taxon>Gammaproteobacteria</taxon>
        <taxon>Pseudomonadales</taxon>
        <taxon>Pseudomonadaceae</taxon>
        <taxon>Pseudomonas</taxon>
    </lineage>
</organism>
<dbReference type="EMBL" id="LT629777">
    <property type="protein sequence ID" value="SDS89493.1"/>
    <property type="molecule type" value="Genomic_DNA"/>
</dbReference>
<dbReference type="AlphaFoldDB" id="A0A1H1VXL4"/>
<keyword evidence="2" id="KW-1185">Reference proteome</keyword>
<accession>A0A1H1VXL4</accession>
<proteinExistence type="predicted"/>
<name>A0A1H1VXL4_9PSED</name>
<reference evidence="2" key="1">
    <citation type="submission" date="2016-10" db="EMBL/GenBank/DDBJ databases">
        <authorList>
            <person name="Varghese N."/>
            <person name="Submissions S."/>
        </authorList>
    </citation>
    <scope>NUCLEOTIDE SEQUENCE [LARGE SCALE GENOMIC DNA]</scope>
    <source>
        <strain evidence="2">ATCC 23835</strain>
    </source>
</reference>
<protein>
    <submittedName>
        <fullName evidence="1">Uncharacterized protein</fullName>
    </submittedName>
</protein>
<dbReference type="Proteomes" id="UP000199524">
    <property type="component" value="Chromosome I"/>
</dbReference>
<evidence type="ECO:0000313" key="1">
    <source>
        <dbReference type="EMBL" id="SDS89493.1"/>
    </source>
</evidence>
<sequence length="53" mass="5681">MAVNPGAALAWQAAPNGFLGSAYPNAGKPVRHLEQRLIRRKVLRLLACGLKNA</sequence>
<evidence type="ECO:0000313" key="2">
    <source>
        <dbReference type="Proteomes" id="UP000199524"/>
    </source>
</evidence>
<gene>
    <name evidence="1" type="ORF">SAMN05216598_3155</name>
</gene>